<evidence type="ECO:0008006" key="3">
    <source>
        <dbReference type="Google" id="ProtNLM"/>
    </source>
</evidence>
<name>A0A412TK76_9BACT</name>
<dbReference type="RefSeq" id="WP_046402303.1">
    <property type="nucleotide sequence ID" value="NZ_JADNGC010000018.1"/>
</dbReference>
<dbReference type="AlphaFoldDB" id="A0A412TK76"/>
<dbReference type="Proteomes" id="UP000284243">
    <property type="component" value="Unassembled WGS sequence"/>
</dbReference>
<comment type="caution">
    <text evidence="1">The sequence shown here is derived from an EMBL/GenBank/DDBJ whole genome shotgun (WGS) entry which is preliminary data.</text>
</comment>
<sequence>MKEIGGYFELELHKGGHYHPDALYLNTGRNCFEYILRAKGYKKVYIPYYTCEVMLEPLRKCGVKWEFYHINEDFEPLISYSLATDEAFLYTNYWGLKQACVKRLAERYGKQLIVDNAQAFFASPIEGVDTFYSARKFFGVPDGAYLYTDKFLNVELEQDVSCQRCEHLLRRIDEGAERGYEAFRRNDDALNNQPIKKMSQLTESILMGVDYKIVVEQRRGNFNYLHSFLGKRNRLNLETLKDEKVPMIYPFFVQNIDIRKKLIANKIFVATYWPNVFSWTVADSVEHGFADYLIPLPIDQRYGEDDIERILKIINN</sequence>
<gene>
    <name evidence="1" type="ORF">DWW57_17120</name>
</gene>
<proteinExistence type="predicted"/>
<dbReference type="InterPro" id="IPR015421">
    <property type="entry name" value="PyrdxlP-dep_Trfase_major"/>
</dbReference>
<accession>A0A412TK76</accession>
<evidence type="ECO:0000313" key="1">
    <source>
        <dbReference type="EMBL" id="RGU54184.1"/>
    </source>
</evidence>
<protein>
    <recommendedName>
        <fullName evidence="3">DegT/DnrJ/EryC1/StrS aminotransferase</fullName>
    </recommendedName>
</protein>
<dbReference type="SUPFAM" id="SSF53383">
    <property type="entry name" value="PLP-dependent transferases"/>
    <property type="match status" value="1"/>
</dbReference>
<dbReference type="Gene3D" id="3.40.640.10">
    <property type="entry name" value="Type I PLP-dependent aspartate aminotransferase-like (Major domain)"/>
    <property type="match status" value="1"/>
</dbReference>
<evidence type="ECO:0000313" key="2">
    <source>
        <dbReference type="Proteomes" id="UP000284243"/>
    </source>
</evidence>
<organism evidence="1 2">
    <name type="scientific">Odoribacter splanchnicus</name>
    <dbReference type="NCBI Taxonomy" id="28118"/>
    <lineage>
        <taxon>Bacteria</taxon>
        <taxon>Pseudomonadati</taxon>
        <taxon>Bacteroidota</taxon>
        <taxon>Bacteroidia</taxon>
        <taxon>Bacteroidales</taxon>
        <taxon>Odoribacteraceae</taxon>
        <taxon>Odoribacter</taxon>
    </lineage>
</organism>
<reference evidence="1 2" key="1">
    <citation type="submission" date="2018-08" db="EMBL/GenBank/DDBJ databases">
        <title>A genome reference for cultivated species of the human gut microbiota.</title>
        <authorList>
            <person name="Zou Y."/>
            <person name="Xue W."/>
            <person name="Luo G."/>
        </authorList>
    </citation>
    <scope>NUCLEOTIDE SEQUENCE [LARGE SCALE GENOMIC DNA]</scope>
    <source>
        <strain evidence="1 2">AF16-14</strain>
    </source>
</reference>
<dbReference type="InterPro" id="IPR015424">
    <property type="entry name" value="PyrdxlP-dep_Trfase"/>
</dbReference>
<dbReference type="EMBL" id="QRYC01000036">
    <property type="protein sequence ID" value="RGU54184.1"/>
    <property type="molecule type" value="Genomic_DNA"/>
</dbReference>